<protein>
    <submittedName>
        <fullName evidence="2">Putative membrane protein</fullName>
    </submittedName>
</protein>
<proteinExistence type="predicted"/>
<feature type="transmembrane region" description="Helical" evidence="1">
    <location>
        <begin position="12"/>
        <end position="35"/>
    </location>
</feature>
<keyword evidence="1" id="KW-0472">Membrane</keyword>
<dbReference type="SUPFAM" id="SSF54523">
    <property type="entry name" value="Pili subunits"/>
    <property type="match status" value="1"/>
</dbReference>
<dbReference type="InterPro" id="IPR045584">
    <property type="entry name" value="Pilin-like"/>
</dbReference>
<gene>
    <name evidence="2" type="ORF">UU65_C0003G0048</name>
</gene>
<accession>A0A0G0Z7H0</accession>
<dbReference type="NCBIfam" id="TIGR02532">
    <property type="entry name" value="IV_pilin_GFxxxE"/>
    <property type="match status" value="1"/>
</dbReference>
<evidence type="ECO:0000256" key="1">
    <source>
        <dbReference type="SAM" id="Phobius"/>
    </source>
</evidence>
<comment type="caution">
    <text evidence="2">The sequence shown here is derived from an EMBL/GenBank/DDBJ whole genome shotgun (WGS) entry which is preliminary data.</text>
</comment>
<reference evidence="2 3" key="1">
    <citation type="journal article" date="2015" name="Nature">
        <title>rRNA introns, odd ribosomes, and small enigmatic genomes across a large radiation of phyla.</title>
        <authorList>
            <person name="Brown C.T."/>
            <person name="Hug L.A."/>
            <person name="Thomas B.C."/>
            <person name="Sharon I."/>
            <person name="Castelle C.J."/>
            <person name="Singh A."/>
            <person name="Wilkins M.J."/>
            <person name="Williams K.H."/>
            <person name="Banfield J.F."/>
        </authorList>
    </citation>
    <scope>NUCLEOTIDE SEQUENCE [LARGE SCALE GENOMIC DNA]</scope>
</reference>
<dbReference type="Proteomes" id="UP000033869">
    <property type="component" value="Unassembled WGS sequence"/>
</dbReference>
<dbReference type="AlphaFoldDB" id="A0A0G0Z7H0"/>
<keyword evidence="1" id="KW-1133">Transmembrane helix</keyword>
<dbReference type="Pfam" id="PF07963">
    <property type="entry name" value="N_methyl"/>
    <property type="match status" value="1"/>
</dbReference>
<keyword evidence="1" id="KW-0812">Transmembrane</keyword>
<dbReference type="Gene3D" id="3.30.700.10">
    <property type="entry name" value="Glycoprotein, Type 4 Pilin"/>
    <property type="match status" value="1"/>
</dbReference>
<sequence length="130" mass="14870">MIHYQKKKNGFTIIEALIAISLIGIITVYIIPVYLNSIQANRKSANKTKAVNRALAQIEEYRRKDYASIPENLTSFNIPELKLPEGKGEMFVTEDTSLNIKKVEITIKWKEKNKNEQIVIPTYIADKGVF</sequence>
<evidence type="ECO:0000313" key="2">
    <source>
        <dbReference type="EMBL" id="KKS08993.1"/>
    </source>
</evidence>
<organism evidence="2 3">
    <name type="scientific">candidate division CPR2 bacterium GW2011_GWC1_41_48</name>
    <dbReference type="NCBI Taxonomy" id="1618344"/>
    <lineage>
        <taxon>Bacteria</taxon>
        <taxon>Bacteria division CPR2</taxon>
    </lineage>
</organism>
<dbReference type="EMBL" id="LCBL01000003">
    <property type="protein sequence ID" value="KKS08993.1"/>
    <property type="molecule type" value="Genomic_DNA"/>
</dbReference>
<dbReference type="InterPro" id="IPR012902">
    <property type="entry name" value="N_methyl_site"/>
</dbReference>
<evidence type="ECO:0000313" key="3">
    <source>
        <dbReference type="Proteomes" id="UP000033869"/>
    </source>
</evidence>
<name>A0A0G0Z7H0_UNCC2</name>